<evidence type="ECO:0000313" key="1">
    <source>
        <dbReference type="EMBL" id="SAL09252.1"/>
    </source>
</evidence>
<dbReference type="EMBL" id="FCOC02000001">
    <property type="protein sequence ID" value="SAL09252.1"/>
    <property type="molecule type" value="Genomic_DNA"/>
</dbReference>
<evidence type="ECO:0000313" key="2">
    <source>
        <dbReference type="Proteomes" id="UP000054893"/>
    </source>
</evidence>
<organism evidence="1 2">
    <name type="scientific">Caballeronia sordidicola</name>
    <name type="common">Burkholderia sordidicola</name>
    <dbReference type="NCBI Taxonomy" id="196367"/>
    <lineage>
        <taxon>Bacteria</taxon>
        <taxon>Pseudomonadati</taxon>
        <taxon>Pseudomonadota</taxon>
        <taxon>Betaproteobacteria</taxon>
        <taxon>Burkholderiales</taxon>
        <taxon>Burkholderiaceae</taxon>
        <taxon>Caballeronia</taxon>
    </lineage>
</organism>
<proteinExistence type="predicted"/>
<sequence length="47" mass="4923">MDYAHLRSLLAPLIMALKDAGTHTMLPTLCEELGLPVPATDGSSVTA</sequence>
<accession>A0A158ENV1</accession>
<dbReference type="RefSeq" id="WP_244163897.1">
    <property type="nucleotide sequence ID" value="NZ_FCOC02000001.1"/>
</dbReference>
<dbReference type="Proteomes" id="UP000054893">
    <property type="component" value="Unassembled WGS sequence"/>
</dbReference>
<name>A0A158ENV1_CABSO</name>
<gene>
    <name evidence="1" type="ORF">AWB64_00112</name>
</gene>
<dbReference type="AlphaFoldDB" id="A0A158ENV1"/>
<protein>
    <submittedName>
        <fullName evidence="1">Uncharacterized protein</fullName>
    </submittedName>
</protein>
<reference evidence="1 2" key="1">
    <citation type="submission" date="2016-01" db="EMBL/GenBank/DDBJ databases">
        <authorList>
            <person name="Oliw E.H."/>
        </authorList>
    </citation>
    <scope>NUCLEOTIDE SEQUENCE [LARGE SCALE GENOMIC DNA]</scope>
    <source>
        <strain evidence="1">LMG 22029</strain>
    </source>
</reference>